<gene>
    <name evidence="2" type="ORF">J2Z76_003024</name>
</gene>
<keyword evidence="3" id="KW-1185">Reference proteome</keyword>
<dbReference type="CDD" id="cd07731">
    <property type="entry name" value="ComA-like_MBL-fold"/>
    <property type="match status" value="1"/>
</dbReference>
<dbReference type="InterPro" id="IPR035681">
    <property type="entry name" value="ComA-like_MBL"/>
</dbReference>
<comment type="caution">
    <text evidence="2">The sequence shown here is derived from an EMBL/GenBank/DDBJ whole genome shotgun (WGS) entry which is preliminary data.</text>
</comment>
<dbReference type="InterPro" id="IPR001279">
    <property type="entry name" value="Metallo-B-lactamas"/>
</dbReference>
<dbReference type="PANTHER" id="PTHR30619">
    <property type="entry name" value="DNA INTERNALIZATION/COMPETENCE PROTEIN COMEC/REC2"/>
    <property type="match status" value="1"/>
</dbReference>
<dbReference type="Pfam" id="PF00753">
    <property type="entry name" value="Lactamase_B"/>
    <property type="match status" value="1"/>
</dbReference>
<feature type="domain" description="Metallo-beta-lactamase" evidence="1">
    <location>
        <begin position="53"/>
        <end position="245"/>
    </location>
</feature>
<dbReference type="Gene3D" id="3.60.15.10">
    <property type="entry name" value="Ribonuclease Z/Hydroxyacylglutathione hydrolase-like"/>
    <property type="match status" value="1"/>
</dbReference>
<dbReference type="PANTHER" id="PTHR30619:SF7">
    <property type="entry name" value="BETA-LACTAMASE DOMAIN PROTEIN"/>
    <property type="match status" value="1"/>
</dbReference>
<dbReference type="InterPro" id="IPR052159">
    <property type="entry name" value="Competence_DNA_uptake"/>
</dbReference>
<dbReference type="EMBL" id="JAGGKS010000010">
    <property type="protein sequence ID" value="MBP1927151.1"/>
    <property type="molecule type" value="Genomic_DNA"/>
</dbReference>
<proteinExistence type="predicted"/>
<protein>
    <submittedName>
        <fullName evidence="2">Competence protein ComEC</fullName>
    </submittedName>
</protein>
<evidence type="ECO:0000313" key="2">
    <source>
        <dbReference type="EMBL" id="MBP1927151.1"/>
    </source>
</evidence>
<sequence>MKKNKIKAIIFALSFLIYLFISYFPGLDDLKSTSQDSLELTDALKVHFLDVGQADSILIELPNKETMLIDAGNNADDKFVVNYIKKLHYDKIDYVVGTHPHEDHIGGLDTVINTFEIGNVYMPKVEHTTKTFEDVLLSIKNKNLKIKAAKAGVNIINNDNLKIDIIAPVNESYEDLNNYSAVVKISYKNNSFLFMGDAEKLSEDEIMANVRADVIKIGHHGSHTSTSEEFLKKASPTYAIISAGKDNEYGHPHEETINLLNKSNIEIYRTDLSGTIVIMSDGYNINVEEFL</sequence>
<dbReference type="Proteomes" id="UP001519342">
    <property type="component" value="Unassembled WGS sequence"/>
</dbReference>
<dbReference type="RefSeq" id="WP_209512864.1">
    <property type="nucleotide sequence ID" value="NZ_JAGGKS010000010.1"/>
</dbReference>
<dbReference type="SMART" id="SM00849">
    <property type="entry name" value="Lactamase_B"/>
    <property type="match status" value="1"/>
</dbReference>
<evidence type="ECO:0000259" key="1">
    <source>
        <dbReference type="SMART" id="SM00849"/>
    </source>
</evidence>
<evidence type="ECO:0000313" key="3">
    <source>
        <dbReference type="Proteomes" id="UP001519342"/>
    </source>
</evidence>
<name>A0ABS4GHJ3_9FIRM</name>
<organism evidence="2 3">
    <name type="scientific">Sedimentibacter acidaminivorans</name>
    <dbReference type="NCBI Taxonomy" id="913099"/>
    <lineage>
        <taxon>Bacteria</taxon>
        <taxon>Bacillati</taxon>
        <taxon>Bacillota</taxon>
        <taxon>Tissierellia</taxon>
        <taxon>Sedimentibacter</taxon>
    </lineage>
</organism>
<reference evidence="2 3" key="1">
    <citation type="submission" date="2021-03" db="EMBL/GenBank/DDBJ databases">
        <title>Genomic Encyclopedia of Type Strains, Phase IV (KMG-IV): sequencing the most valuable type-strain genomes for metagenomic binning, comparative biology and taxonomic classification.</title>
        <authorList>
            <person name="Goeker M."/>
        </authorList>
    </citation>
    <scope>NUCLEOTIDE SEQUENCE [LARGE SCALE GENOMIC DNA]</scope>
    <source>
        <strain evidence="2 3">DSM 24004</strain>
    </source>
</reference>
<dbReference type="InterPro" id="IPR036866">
    <property type="entry name" value="RibonucZ/Hydroxyglut_hydro"/>
</dbReference>
<dbReference type="SUPFAM" id="SSF56281">
    <property type="entry name" value="Metallo-hydrolase/oxidoreductase"/>
    <property type="match status" value="1"/>
</dbReference>
<accession>A0ABS4GHJ3</accession>